<evidence type="ECO:0000313" key="6">
    <source>
        <dbReference type="Proteomes" id="UP000035763"/>
    </source>
</evidence>
<dbReference type="SUPFAM" id="SSF52540">
    <property type="entry name" value="P-loop containing nucleoside triphosphate hydrolases"/>
    <property type="match status" value="1"/>
</dbReference>
<protein>
    <recommendedName>
        <fullName evidence="4">ABC transporter domain-containing protein</fullName>
    </recommendedName>
</protein>
<dbReference type="Pfam" id="PF00005">
    <property type="entry name" value="ABC_tran"/>
    <property type="match status" value="1"/>
</dbReference>
<dbReference type="EMBL" id="CAJA01000369">
    <property type="protein sequence ID" value="CCH74397.1"/>
    <property type="molecule type" value="Genomic_DNA"/>
</dbReference>
<dbReference type="STRING" id="1193182.BN11_4300005"/>
<dbReference type="GO" id="GO:0005524">
    <property type="term" value="F:ATP binding"/>
    <property type="evidence" value="ECO:0007669"/>
    <property type="project" value="InterPro"/>
</dbReference>
<feature type="compositionally biased region" description="Basic and acidic residues" evidence="3">
    <location>
        <begin position="120"/>
        <end position="147"/>
    </location>
</feature>
<evidence type="ECO:0000313" key="5">
    <source>
        <dbReference type="EMBL" id="CCH74397.1"/>
    </source>
</evidence>
<feature type="region of interest" description="Disordered" evidence="3">
    <location>
        <begin position="101"/>
        <end position="164"/>
    </location>
</feature>
<dbReference type="InterPro" id="IPR027417">
    <property type="entry name" value="P-loop_NTPase"/>
</dbReference>
<sequence length="164" mass="17481">MTTQAVERQRHDDNAPGVLRMSEVEGITKTYGQVRAVDGISFTAADGRVTGFLGPNRAGRSTTMRMMAWLERPDVGTCTVGGSSPRDLTDPIRTIGVLLDGQGGIPGAARPGLSPNGRGTRQDLRGAGRRSSRADRPALCRRPEDPHVLPGHETASGHRDSAAW</sequence>
<name>W6JZ10_9MICO</name>
<evidence type="ECO:0000256" key="3">
    <source>
        <dbReference type="SAM" id="MobiDB-lite"/>
    </source>
</evidence>
<feature type="compositionally biased region" description="Basic and acidic residues" evidence="3">
    <location>
        <begin position="155"/>
        <end position="164"/>
    </location>
</feature>
<dbReference type="PANTHER" id="PTHR43335">
    <property type="entry name" value="ABC TRANSPORTER, ATP-BINDING PROTEIN"/>
    <property type="match status" value="1"/>
</dbReference>
<dbReference type="PANTHER" id="PTHR43335:SF4">
    <property type="entry name" value="ABC TRANSPORTER, ATP-BINDING PROTEIN"/>
    <property type="match status" value="1"/>
</dbReference>
<reference evidence="5 6" key="1">
    <citation type="journal article" date="2013" name="ISME J.">
        <title>A metabolic model for members of the genus Tetrasphaera involved in enhanced biological phosphorus removal.</title>
        <authorList>
            <person name="Kristiansen R."/>
            <person name="Nguyen H.T.T."/>
            <person name="Saunders A.M."/>
            <person name="Nielsen J.L."/>
            <person name="Wimmer R."/>
            <person name="Le V.Q."/>
            <person name="McIlroy S.J."/>
            <person name="Petrovski S."/>
            <person name="Seviour R.J."/>
            <person name="Calteau A."/>
            <person name="Nielsen K.L."/>
            <person name="Nielsen P.H."/>
        </authorList>
    </citation>
    <scope>NUCLEOTIDE SEQUENCE [LARGE SCALE GENOMIC DNA]</scope>
    <source>
        <strain evidence="5 6">Ben110</strain>
    </source>
</reference>
<dbReference type="Gene3D" id="3.40.50.300">
    <property type="entry name" value="P-loop containing nucleotide triphosphate hydrolases"/>
    <property type="match status" value="1"/>
</dbReference>
<organism evidence="5 6">
    <name type="scientific">Nostocoides australiense Ben110</name>
    <dbReference type="NCBI Taxonomy" id="1193182"/>
    <lineage>
        <taxon>Bacteria</taxon>
        <taxon>Bacillati</taxon>
        <taxon>Actinomycetota</taxon>
        <taxon>Actinomycetes</taxon>
        <taxon>Micrococcales</taxon>
        <taxon>Intrasporangiaceae</taxon>
        <taxon>Nostocoides</taxon>
    </lineage>
</organism>
<dbReference type="GO" id="GO:0016887">
    <property type="term" value="F:ATP hydrolysis activity"/>
    <property type="evidence" value="ECO:0007669"/>
    <property type="project" value="InterPro"/>
</dbReference>
<comment type="caution">
    <text evidence="5">The sequence shown here is derived from an EMBL/GenBank/DDBJ whole genome shotgun (WGS) entry which is preliminary data.</text>
</comment>
<comment type="similarity">
    <text evidence="1">Belongs to the ABC transporter superfamily.</text>
</comment>
<evidence type="ECO:0000259" key="4">
    <source>
        <dbReference type="Pfam" id="PF00005"/>
    </source>
</evidence>
<dbReference type="InterPro" id="IPR003439">
    <property type="entry name" value="ABC_transporter-like_ATP-bd"/>
</dbReference>
<gene>
    <name evidence="5" type="ORF">BN11_4300005</name>
</gene>
<proteinExistence type="inferred from homology"/>
<feature type="domain" description="ABC transporter" evidence="4">
    <location>
        <begin position="38"/>
        <end position="91"/>
    </location>
</feature>
<keyword evidence="2" id="KW-0813">Transport</keyword>
<keyword evidence="6" id="KW-1185">Reference proteome</keyword>
<dbReference type="AlphaFoldDB" id="W6JZ10"/>
<accession>W6JZ10</accession>
<evidence type="ECO:0000256" key="2">
    <source>
        <dbReference type="ARBA" id="ARBA00022448"/>
    </source>
</evidence>
<dbReference type="Proteomes" id="UP000035763">
    <property type="component" value="Unassembled WGS sequence"/>
</dbReference>
<evidence type="ECO:0000256" key="1">
    <source>
        <dbReference type="ARBA" id="ARBA00005417"/>
    </source>
</evidence>